<sequence>MIWVVLVKGRPRGLASAPNHLVVVVMEVFELELVLTVGLIRVVVLDIVLEVVQLEARGDSCRLLLRKGCPGYLAHVIDTQVNGLRLEDIPVVQEFPDVFLEDLPRLPSHREIEFTIELFSRTNPISQAPYRMTPAELRN</sequence>
<reference evidence="1 2" key="1">
    <citation type="journal article" date="2022" name="G3 (Bethesda)">
        <title>Whole-genome sequence and methylome profiling of the almond [Prunus dulcis (Mill.) D.A. Webb] cultivar 'Nonpareil'.</title>
        <authorList>
            <person name="D'Amico-Willman K.M."/>
            <person name="Ouma W.Z."/>
            <person name="Meulia T."/>
            <person name="Sideli G.M."/>
            <person name="Gradziel T.M."/>
            <person name="Fresnedo-Ramirez J."/>
        </authorList>
    </citation>
    <scope>NUCLEOTIDE SEQUENCE [LARGE SCALE GENOMIC DNA]</scope>
    <source>
        <strain evidence="1">Clone GOH B32 T37-40</strain>
    </source>
</reference>
<evidence type="ECO:0000313" key="1">
    <source>
        <dbReference type="EMBL" id="KAI5328614.1"/>
    </source>
</evidence>
<accession>A0AAD4Z114</accession>
<protein>
    <submittedName>
        <fullName evidence="1">Uncharacterized protein</fullName>
    </submittedName>
</protein>
<dbReference type="EMBL" id="JAJFAZ020000005">
    <property type="protein sequence ID" value="KAI5328614.1"/>
    <property type="molecule type" value="Genomic_DNA"/>
</dbReference>
<evidence type="ECO:0000313" key="2">
    <source>
        <dbReference type="Proteomes" id="UP001054821"/>
    </source>
</evidence>
<proteinExistence type="predicted"/>
<comment type="caution">
    <text evidence="1">The sequence shown here is derived from an EMBL/GenBank/DDBJ whole genome shotgun (WGS) entry which is preliminary data.</text>
</comment>
<keyword evidence="2" id="KW-1185">Reference proteome</keyword>
<dbReference type="Proteomes" id="UP001054821">
    <property type="component" value="Chromosome 5"/>
</dbReference>
<organism evidence="1 2">
    <name type="scientific">Prunus dulcis</name>
    <name type="common">Almond</name>
    <name type="synonym">Amygdalus dulcis</name>
    <dbReference type="NCBI Taxonomy" id="3755"/>
    <lineage>
        <taxon>Eukaryota</taxon>
        <taxon>Viridiplantae</taxon>
        <taxon>Streptophyta</taxon>
        <taxon>Embryophyta</taxon>
        <taxon>Tracheophyta</taxon>
        <taxon>Spermatophyta</taxon>
        <taxon>Magnoliopsida</taxon>
        <taxon>eudicotyledons</taxon>
        <taxon>Gunneridae</taxon>
        <taxon>Pentapetalae</taxon>
        <taxon>rosids</taxon>
        <taxon>fabids</taxon>
        <taxon>Rosales</taxon>
        <taxon>Rosaceae</taxon>
        <taxon>Amygdaloideae</taxon>
        <taxon>Amygdaleae</taxon>
        <taxon>Prunus</taxon>
    </lineage>
</organism>
<name>A0AAD4Z114_PRUDU</name>
<dbReference type="AlphaFoldDB" id="A0AAD4Z114"/>
<gene>
    <name evidence="1" type="ORF">L3X38_028011</name>
</gene>